<keyword evidence="1" id="KW-0472">Membrane</keyword>
<dbReference type="AlphaFoldDB" id="I0I409"/>
<accession>I0I409</accession>
<dbReference type="Proteomes" id="UP000007880">
    <property type="component" value="Chromosome"/>
</dbReference>
<protein>
    <submittedName>
        <fullName evidence="2">Uncharacterized protein</fullName>
    </submittedName>
</protein>
<dbReference type="EMBL" id="AP012337">
    <property type="protein sequence ID" value="BAL99996.1"/>
    <property type="molecule type" value="Genomic_DNA"/>
</dbReference>
<keyword evidence="3" id="KW-1185">Reference proteome</keyword>
<evidence type="ECO:0000313" key="2">
    <source>
        <dbReference type="EMBL" id="BAL99996.1"/>
    </source>
</evidence>
<evidence type="ECO:0000256" key="1">
    <source>
        <dbReference type="SAM" id="Phobius"/>
    </source>
</evidence>
<reference evidence="2 3" key="1">
    <citation type="submission" date="2012-02" db="EMBL/GenBank/DDBJ databases">
        <title>Complete genome sequence of Caldilinea aerophila DSM 14535 (= NBRC 102666).</title>
        <authorList>
            <person name="Oguchi A."/>
            <person name="Hosoyama A."/>
            <person name="Sekine M."/>
            <person name="Fukai R."/>
            <person name="Kato Y."/>
            <person name="Nakamura S."/>
            <person name="Hanada S."/>
            <person name="Yamazaki S."/>
            <person name="Fujita N."/>
        </authorList>
    </citation>
    <scope>NUCLEOTIDE SEQUENCE [LARGE SCALE GENOMIC DNA]</scope>
    <source>
        <strain evidence="3">DSM 14535 / JCM 11387 / NBRC 104270 / STL-6-O1</strain>
    </source>
</reference>
<proteinExistence type="predicted"/>
<keyword evidence="1" id="KW-0812">Transmembrane</keyword>
<organism evidence="2 3">
    <name type="scientific">Caldilinea aerophila (strain DSM 14535 / JCM 11387 / NBRC 104270 / STL-6-O1)</name>
    <dbReference type="NCBI Taxonomy" id="926550"/>
    <lineage>
        <taxon>Bacteria</taxon>
        <taxon>Bacillati</taxon>
        <taxon>Chloroflexota</taxon>
        <taxon>Caldilineae</taxon>
        <taxon>Caldilineales</taxon>
        <taxon>Caldilineaceae</taxon>
        <taxon>Caldilinea</taxon>
    </lineage>
</organism>
<feature type="transmembrane region" description="Helical" evidence="1">
    <location>
        <begin position="21"/>
        <end position="44"/>
    </location>
</feature>
<sequence>MTVITAVIHIWLGVGFLDSGGLLFVLNGLGYLGLLVLLLAPIAALNPYRTWIRWVLIAYTAVTVIAWVFIGTRSMVAYIDKIVEVALIVLLWLDGQRQR</sequence>
<dbReference type="HOGENOM" id="CLU_166864_0_0_0"/>
<feature type="transmembrane region" description="Helical" evidence="1">
    <location>
        <begin position="51"/>
        <end position="70"/>
    </location>
</feature>
<keyword evidence="1" id="KW-1133">Transmembrane helix</keyword>
<dbReference type="KEGG" id="cap:CLDAP_19570"/>
<name>I0I409_CALAS</name>
<gene>
    <name evidence="2" type="ordered locus">CLDAP_19570</name>
</gene>
<dbReference type="eggNOG" id="ENOG5033NM4">
    <property type="taxonomic scope" value="Bacteria"/>
</dbReference>
<evidence type="ECO:0000313" key="3">
    <source>
        <dbReference type="Proteomes" id="UP000007880"/>
    </source>
</evidence>